<sequence>MADTQSSIALNIGSQRVSMAVFEPSKNGGLVLKGYDSEVILADPATEASRPAQIGYAIGQLTQRLKAGKSKVRYAVSGQSVFTRFVKLPPLGDDDIEQLVTFEAQQHVPFPLNEVVWDYEILESAGEKEVVIVAIRAEALDELNESVTGTGLATAEVDVAPMALYNAFRAAYANVTEPVLLIDIGAKSTDLLYIEGKRFFTRSVNRGGVSITSAISKEYGVSFAEAEGHKTHGGLVALGGGHTEQLDETTAALATTIRNALGQLPAEIARTTNYYRSQQGGNAPKRIILAGGGANLPYTKEFFEEKLHLPVEFFNPVAAIAVGKGVDTDKLGREAHLMGELIGLGLRATGKSSVNIDLVPTKVQAARLAEKQKPFYLGAAAALLVGLAAWAGLSSVAASKAADESKKMADQKEELERVATPIDQEFKKQAQLLGLATQYTDAEADRTFWPELIQEIQAGFASDSVWITDFDPVFNYNPLGSAEDNKKSKSTVKSEFYALGYGVTGVENIKVEVPVAKGAKPPKPGAPTGPEIPATANAIRLRGFWRGGEDNPQGSNLIYTLIKNLREKPQHLNFTAVVTDAKGKKTEEPLKDDQIVKQLESAPAESDFAAPFEVVIPLSREVPIK</sequence>
<comment type="caution">
    <text evidence="1">The sequence shown here is derived from an EMBL/GenBank/DDBJ whole genome shotgun (WGS) entry which is preliminary data.</text>
</comment>
<dbReference type="PANTHER" id="PTHR32432">
    <property type="entry name" value="CELL DIVISION PROTEIN FTSA-RELATED"/>
    <property type="match status" value="1"/>
</dbReference>
<reference evidence="1 2" key="1">
    <citation type="submission" date="2024-04" db="EMBL/GenBank/DDBJ databases">
        <title>Luteolibacter sp. isolated from soil.</title>
        <authorList>
            <person name="An J."/>
        </authorList>
    </citation>
    <scope>NUCLEOTIDE SEQUENCE [LARGE SCALE GENOMIC DNA]</scope>
    <source>
        <strain evidence="1 2">Y139</strain>
    </source>
</reference>
<dbReference type="InterPro" id="IPR005883">
    <property type="entry name" value="PilM"/>
</dbReference>
<dbReference type="EMBL" id="JBBUKT010000017">
    <property type="protein sequence ID" value="MEK7954274.1"/>
    <property type="molecule type" value="Genomic_DNA"/>
</dbReference>
<dbReference type="Proteomes" id="UP001371305">
    <property type="component" value="Unassembled WGS sequence"/>
</dbReference>
<name>A0ABU9B4Y0_9BACT</name>
<dbReference type="InterPro" id="IPR054809">
    <property type="entry name" value="Amuc_1101-like"/>
</dbReference>
<dbReference type="NCBIfam" id="NF045709">
    <property type="entry name" value="Amuc_1101_fam"/>
    <property type="match status" value="1"/>
</dbReference>
<dbReference type="Gene3D" id="3.30.420.40">
    <property type="match status" value="2"/>
</dbReference>
<dbReference type="Gene3D" id="3.30.1490.300">
    <property type="match status" value="1"/>
</dbReference>
<dbReference type="PANTHER" id="PTHR32432:SF3">
    <property type="entry name" value="ETHANOLAMINE UTILIZATION PROTEIN EUTJ"/>
    <property type="match status" value="1"/>
</dbReference>
<dbReference type="RefSeq" id="WP_341408042.1">
    <property type="nucleotide sequence ID" value="NZ_JBBUKT010000017.1"/>
</dbReference>
<dbReference type="Pfam" id="PF11104">
    <property type="entry name" value="PilM_2"/>
    <property type="match status" value="1"/>
</dbReference>
<accession>A0ABU9B4Y0</accession>
<organism evidence="1 2">
    <name type="scientific">Luteolibacter soli</name>
    <dbReference type="NCBI Taxonomy" id="3135280"/>
    <lineage>
        <taxon>Bacteria</taxon>
        <taxon>Pseudomonadati</taxon>
        <taxon>Verrucomicrobiota</taxon>
        <taxon>Verrucomicrobiia</taxon>
        <taxon>Verrucomicrobiales</taxon>
        <taxon>Verrucomicrobiaceae</taxon>
        <taxon>Luteolibacter</taxon>
    </lineage>
</organism>
<dbReference type="InterPro" id="IPR050696">
    <property type="entry name" value="FtsA/MreB"/>
</dbReference>
<dbReference type="CDD" id="cd24049">
    <property type="entry name" value="ASKHA_NBD_PilM"/>
    <property type="match status" value="1"/>
</dbReference>
<evidence type="ECO:0000313" key="2">
    <source>
        <dbReference type="Proteomes" id="UP001371305"/>
    </source>
</evidence>
<keyword evidence="2" id="KW-1185">Reference proteome</keyword>
<dbReference type="InterPro" id="IPR043129">
    <property type="entry name" value="ATPase_NBD"/>
</dbReference>
<protein>
    <submittedName>
        <fullName evidence="1">Amuc_1101 family PilM-like pilus complex protein</fullName>
    </submittedName>
</protein>
<dbReference type="NCBIfam" id="TIGR01175">
    <property type="entry name" value="pilM"/>
    <property type="match status" value="1"/>
</dbReference>
<dbReference type="SUPFAM" id="SSF53067">
    <property type="entry name" value="Actin-like ATPase domain"/>
    <property type="match status" value="2"/>
</dbReference>
<evidence type="ECO:0000313" key="1">
    <source>
        <dbReference type="EMBL" id="MEK7954274.1"/>
    </source>
</evidence>
<proteinExistence type="predicted"/>
<gene>
    <name evidence="1" type="ORF">WKV53_27400</name>
</gene>